<dbReference type="Proteomes" id="UP001214530">
    <property type="component" value="Chromosome"/>
</dbReference>
<proteinExistence type="predicted"/>
<protein>
    <submittedName>
        <fullName evidence="1">Uncharacterized protein</fullName>
    </submittedName>
</protein>
<evidence type="ECO:0000313" key="2">
    <source>
        <dbReference type="Proteomes" id="UP001214530"/>
    </source>
</evidence>
<evidence type="ECO:0000313" key="1">
    <source>
        <dbReference type="EMBL" id="WEK21358.1"/>
    </source>
</evidence>
<organism evidence="1 2">
    <name type="scientific">Candidatus Pedobacter colombiensis</name>
    <dbReference type="NCBI Taxonomy" id="3121371"/>
    <lineage>
        <taxon>Bacteria</taxon>
        <taxon>Pseudomonadati</taxon>
        <taxon>Bacteroidota</taxon>
        <taxon>Sphingobacteriia</taxon>
        <taxon>Sphingobacteriales</taxon>
        <taxon>Sphingobacteriaceae</taxon>
        <taxon>Pedobacter</taxon>
    </lineage>
</organism>
<gene>
    <name evidence="1" type="ORF">P0Y49_09415</name>
</gene>
<reference evidence="1" key="1">
    <citation type="submission" date="2023-03" db="EMBL/GenBank/DDBJ databases">
        <title>Andean soil-derived lignocellulolytic bacterial consortium as a source of novel taxa and putative plastic-active enzymes.</title>
        <authorList>
            <person name="Diaz-Garcia L."/>
            <person name="Chuvochina M."/>
            <person name="Feuerriegel G."/>
            <person name="Bunk B."/>
            <person name="Sproer C."/>
            <person name="Streit W.R."/>
            <person name="Rodriguez L.M."/>
            <person name="Overmann J."/>
            <person name="Jimenez D.J."/>
        </authorList>
    </citation>
    <scope>NUCLEOTIDE SEQUENCE</scope>
    <source>
        <strain evidence="1">MAG 3858</strain>
    </source>
</reference>
<name>A0AAJ5WC76_9SPHI</name>
<accession>A0AAJ5WC76</accession>
<sequence>MKKENLWKRIQIILQVAFKYASQHAQSLNAIKGTYHKQYPKQDPDFRYTEVLTIVPFGSLFKVIHSSYMDQELLGEKTCLATYGWHSNGHLIEIGGCRYWIFDPLQKTIYLEDYSDPDVKTVEVFVKI</sequence>
<dbReference type="EMBL" id="CP119313">
    <property type="protein sequence ID" value="WEK21358.1"/>
    <property type="molecule type" value="Genomic_DNA"/>
</dbReference>
<dbReference type="AlphaFoldDB" id="A0AAJ5WC76"/>